<accession>A0A075NVD8</accession>
<evidence type="ECO:0000313" key="12">
    <source>
        <dbReference type="EMBL" id="AIF97313.1"/>
    </source>
</evidence>
<keyword evidence="8 10" id="KW-0472">Membrane</keyword>
<dbReference type="UniPathway" id="UPA00252"/>
<dbReference type="Pfam" id="PF07219">
    <property type="entry name" value="HemY_N"/>
    <property type="match status" value="1"/>
</dbReference>
<proteinExistence type="predicted"/>
<feature type="domain" description="HemY N-terminal" evidence="11">
    <location>
        <begin position="29"/>
        <end position="132"/>
    </location>
</feature>
<dbReference type="RefSeq" id="WP_044055495.1">
    <property type="nucleotide sequence ID" value="NZ_CBCSKJ010000005.1"/>
</dbReference>
<dbReference type="InterPro" id="IPR010817">
    <property type="entry name" value="HemY_N"/>
</dbReference>
<protein>
    <submittedName>
        <fullName evidence="12">Heme biosynthesis protein</fullName>
    </submittedName>
</protein>
<dbReference type="EMBL" id="CP008849">
    <property type="protein sequence ID" value="AIF97313.1"/>
    <property type="molecule type" value="Genomic_DNA"/>
</dbReference>
<evidence type="ECO:0000256" key="9">
    <source>
        <dbReference type="ARBA" id="ARBA00023244"/>
    </source>
</evidence>
<evidence type="ECO:0000256" key="3">
    <source>
        <dbReference type="ARBA" id="ARBA00004744"/>
    </source>
</evidence>
<dbReference type="Gene3D" id="1.25.40.10">
    <property type="entry name" value="Tetratricopeptide repeat domain"/>
    <property type="match status" value="1"/>
</dbReference>
<dbReference type="NCBIfam" id="TIGR00540">
    <property type="entry name" value="TPR_hemY_coli"/>
    <property type="match status" value="1"/>
</dbReference>
<keyword evidence="5" id="KW-0997">Cell inner membrane</keyword>
<name>A0A075NVD8_9ALTE</name>
<sequence>MKWLVIALAVLAAFIIALIVGPMILGDTGYVLISLGNKAIEMTIISFGIIIICSLVGWYLLWRATLWAISLLTGSHKWFGALGERKRKRAFYTGLQAMAAGDFTAAQKALSQTTNGDFEGVNYLASAQIAVNKGEQQKAEYFLLQACDYPNAKVAATLMMARLDAAHGKVNDALEKLNALPEDTQTNPQVVRLKAELLAELGQWNTLEENLSQWRKALSKENYTLWSQRIAKGKFAEIASKQGASELKTYWQNLPRKMRHDDAYQAAYVQQLLAQGMHDDAQTCLVEWQKRGRKASLFPLFKQLNLPNAAPSLRLIEAWIKQAPEDASLYSTLGHVAHHSGDDVLAEKALLKATTLAANKEDLLLLASISERKQDAVAALQYFKEGQTVAS</sequence>
<keyword evidence="6 10" id="KW-0812">Transmembrane</keyword>
<dbReference type="KEGG" id="aal:EP13_00625"/>
<gene>
    <name evidence="12" type="ORF">EP13_00625</name>
</gene>
<reference evidence="12 13" key="1">
    <citation type="submission" date="2014-06" db="EMBL/GenBank/DDBJ databases">
        <title>Genomes of Alteromonas australica, a world apart.</title>
        <authorList>
            <person name="Gonzaga A."/>
            <person name="Lopez-Perez M."/>
            <person name="Rodriguez-Valera F."/>
        </authorList>
    </citation>
    <scope>NUCLEOTIDE SEQUENCE [LARGE SCALE GENOMIC DNA]</scope>
    <source>
        <strain evidence="12 13">H 17</strain>
    </source>
</reference>
<evidence type="ECO:0000256" key="6">
    <source>
        <dbReference type="ARBA" id="ARBA00022692"/>
    </source>
</evidence>
<evidence type="ECO:0000313" key="13">
    <source>
        <dbReference type="Proteomes" id="UP000056090"/>
    </source>
</evidence>
<dbReference type="SUPFAM" id="SSF48452">
    <property type="entry name" value="TPR-like"/>
    <property type="match status" value="1"/>
</dbReference>
<dbReference type="InterPro" id="IPR005254">
    <property type="entry name" value="Heme_biosyn_assoc_TPR_pro"/>
</dbReference>
<dbReference type="GeneID" id="78253450"/>
<keyword evidence="7 10" id="KW-1133">Transmembrane helix</keyword>
<comment type="pathway">
    <text evidence="3">Porphyrin-containing compound metabolism; protoheme biosynthesis.</text>
</comment>
<evidence type="ECO:0000256" key="4">
    <source>
        <dbReference type="ARBA" id="ARBA00022475"/>
    </source>
</evidence>
<dbReference type="GO" id="GO:0006779">
    <property type="term" value="P:porphyrin-containing compound biosynthetic process"/>
    <property type="evidence" value="ECO:0007669"/>
    <property type="project" value="UniProtKB-KW"/>
</dbReference>
<dbReference type="Proteomes" id="UP000056090">
    <property type="component" value="Chromosome"/>
</dbReference>
<keyword evidence="4" id="KW-1003">Cell membrane</keyword>
<evidence type="ECO:0000259" key="11">
    <source>
        <dbReference type="Pfam" id="PF07219"/>
    </source>
</evidence>
<evidence type="ECO:0000256" key="8">
    <source>
        <dbReference type="ARBA" id="ARBA00023136"/>
    </source>
</evidence>
<evidence type="ECO:0000256" key="2">
    <source>
        <dbReference type="ARBA" id="ARBA00004429"/>
    </source>
</evidence>
<evidence type="ECO:0000256" key="5">
    <source>
        <dbReference type="ARBA" id="ARBA00022519"/>
    </source>
</evidence>
<keyword evidence="13" id="KW-1185">Reference proteome</keyword>
<dbReference type="InterPro" id="IPR011990">
    <property type="entry name" value="TPR-like_helical_dom_sf"/>
</dbReference>
<dbReference type="eggNOG" id="COG3071">
    <property type="taxonomic scope" value="Bacteria"/>
</dbReference>
<dbReference type="AlphaFoldDB" id="A0A075NVD8"/>
<evidence type="ECO:0000256" key="7">
    <source>
        <dbReference type="ARBA" id="ARBA00022989"/>
    </source>
</evidence>
<dbReference type="GO" id="GO:0042168">
    <property type="term" value="P:heme metabolic process"/>
    <property type="evidence" value="ECO:0007669"/>
    <property type="project" value="InterPro"/>
</dbReference>
<comment type="function">
    <text evidence="1">Involved in a late step of protoheme IX synthesis.</text>
</comment>
<evidence type="ECO:0000256" key="1">
    <source>
        <dbReference type="ARBA" id="ARBA00002962"/>
    </source>
</evidence>
<evidence type="ECO:0000256" key="10">
    <source>
        <dbReference type="SAM" id="Phobius"/>
    </source>
</evidence>
<dbReference type="GO" id="GO:0005886">
    <property type="term" value="C:plasma membrane"/>
    <property type="evidence" value="ECO:0007669"/>
    <property type="project" value="UniProtKB-SubCell"/>
</dbReference>
<feature type="transmembrane region" description="Helical" evidence="10">
    <location>
        <begin position="42"/>
        <end position="62"/>
    </location>
</feature>
<keyword evidence="9" id="KW-0627">Porphyrin biosynthesis</keyword>
<organism evidence="12 13">
    <name type="scientific">Alteromonas australica</name>
    <dbReference type="NCBI Taxonomy" id="589873"/>
    <lineage>
        <taxon>Bacteria</taxon>
        <taxon>Pseudomonadati</taxon>
        <taxon>Pseudomonadota</taxon>
        <taxon>Gammaproteobacteria</taxon>
        <taxon>Alteromonadales</taxon>
        <taxon>Alteromonadaceae</taxon>
        <taxon>Alteromonas/Salinimonas group</taxon>
        <taxon>Alteromonas</taxon>
    </lineage>
</organism>
<comment type="subcellular location">
    <subcellularLocation>
        <location evidence="2">Cell inner membrane</location>
        <topology evidence="2">Multi-pass membrane protein</topology>
    </subcellularLocation>
</comment>